<dbReference type="RefSeq" id="XP_018018609.1">
    <property type="nucleotide sequence ID" value="XM_018163120.2"/>
</dbReference>
<accession>A0A8B7NXR7</accession>
<dbReference type="Proteomes" id="UP000694843">
    <property type="component" value="Unplaced"/>
</dbReference>
<evidence type="ECO:0000256" key="1">
    <source>
        <dbReference type="SAM" id="MobiDB-lite"/>
    </source>
</evidence>
<evidence type="ECO:0000313" key="2">
    <source>
        <dbReference type="Proteomes" id="UP000694843"/>
    </source>
</evidence>
<keyword evidence="2" id="KW-1185">Reference proteome</keyword>
<dbReference type="AlphaFoldDB" id="A0A8B7NXR7"/>
<sequence length="225" mass="25404">MSGRARGRGLDVPLCGAAALSHAQHFRPAAPMQPRMRSAGPQPQVRAPRPAAHQQKQFRGMRPDENPTCHMAKSGSSDGKRDDIEKRKRRIIKEDIQYEEQLKVIAANVAKTGKHNMGMLKKHCDEIIELTEDAGRTVSTMAIMTMVKVDLEIEHLNRKMDNLVEGISYVLECTSTIRNEVNAAVIKRTDSTLEERVKNCESNKRIEEAKLKVRRILAYFVVYIS</sequence>
<reference evidence="3" key="1">
    <citation type="submission" date="2025-08" db="UniProtKB">
        <authorList>
            <consortium name="RefSeq"/>
        </authorList>
    </citation>
    <scope>IDENTIFICATION</scope>
</reference>
<name>A0A8B7NXR7_HYAAZ</name>
<gene>
    <name evidence="3" type="primary">LOC108675132</name>
</gene>
<organism evidence="2 3">
    <name type="scientific">Hyalella azteca</name>
    <name type="common">Amphipod</name>
    <dbReference type="NCBI Taxonomy" id="294128"/>
    <lineage>
        <taxon>Eukaryota</taxon>
        <taxon>Metazoa</taxon>
        <taxon>Ecdysozoa</taxon>
        <taxon>Arthropoda</taxon>
        <taxon>Crustacea</taxon>
        <taxon>Multicrustacea</taxon>
        <taxon>Malacostraca</taxon>
        <taxon>Eumalacostraca</taxon>
        <taxon>Peracarida</taxon>
        <taxon>Amphipoda</taxon>
        <taxon>Senticaudata</taxon>
        <taxon>Talitrida</taxon>
        <taxon>Talitroidea</taxon>
        <taxon>Hyalellidae</taxon>
        <taxon>Hyalella</taxon>
    </lineage>
</organism>
<feature type="compositionally biased region" description="Low complexity" evidence="1">
    <location>
        <begin position="39"/>
        <end position="55"/>
    </location>
</feature>
<protein>
    <submittedName>
        <fullName evidence="3">Uncharacterized protein LOC108675132</fullName>
    </submittedName>
</protein>
<dbReference type="KEGG" id="hazt:108675132"/>
<feature type="region of interest" description="Disordered" evidence="1">
    <location>
        <begin position="29"/>
        <end position="86"/>
    </location>
</feature>
<proteinExistence type="predicted"/>
<dbReference type="GeneID" id="108675132"/>
<evidence type="ECO:0000313" key="3">
    <source>
        <dbReference type="RefSeq" id="XP_018018609.1"/>
    </source>
</evidence>